<dbReference type="CDD" id="cd05398">
    <property type="entry name" value="NT_ClassII-CCAase"/>
    <property type="match status" value="1"/>
</dbReference>
<keyword evidence="2 9" id="KW-0808">Transferase</keyword>
<dbReference type="Gene3D" id="1.10.110.30">
    <property type="match status" value="1"/>
</dbReference>
<evidence type="ECO:0000256" key="5">
    <source>
        <dbReference type="ARBA" id="ARBA00022723"/>
    </source>
</evidence>
<evidence type="ECO:0000256" key="1">
    <source>
        <dbReference type="ARBA" id="ARBA00001946"/>
    </source>
</evidence>
<dbReference type="NCBIfam" id="NF009814">
    <property type="entry name" value="PRK13299.1"/>
    <property type="match status" value="1"/>
</dbReference>
<gene>
    <name evidence="13" type="ORF">AZF04_18170</name>
</gene>
<feature type="domain" description="CCA-adding enzyme C-terminal" evidence="12">
    <location>
        <begin position="228"/>
        <end position="363"/>
    </location>
</feature>
<evidence type="ECO:0000256" key="7">
    <source>
        <dbReference type="ARBA" id="ARBA00022842"/>
    </source>
</evidence>
<keyword evidence="4" id="KW-0548">Nucleotidyltransferase</keyword>
<dbReference type="GO" id="GO:0000049">
    <property type="term" value="F:tRNA binding"/>
    <property type="evidence" value="ECO:0007669"/>
    <property type="project" value="TreeGrafter"/>
</dbReference>
<dbReference type="EMBL" id="LTAO01000011">
    <property type="protein sequence ID" value="KYG32885.1"/>
    <property type="molecule type" value="Genomic_DNA"/>
</dbReference>
<protein>
    <recommendedName>
        <fullName evidence="15">CCA tRNA nucleotidyltransferase</fullName>
    </recommendedName>
</protein>
<proteinExistence type="inferred from homology"/>
<dbReference type="SUPFAM" id="SSF81891">
    <property type="entry name" value="Poly A polymerase C-terminal region-like"/>
    <property type="match status" value="1"/>
</dbReference>
<feature type="domain" description="Poly A polymerase head" evidence="10">
    <location>
        <begin position="20"/>
        <end position="124"/>
    </location>
</feature>
<name>A0A161PI38_9BACI</name>
<evidence type="ECO:0000259" key="12">
    <source>
        <dbReference type="Pfam" id="PF13735"/>
    </source>
</evidence>
<dbReference type="SUPFAM" id="SSF81301">
    <property type="entry name" value="Nucleotidyltransferase"/>
    <property type="match status" value="1"/>
</dbReference>
<dbReference type="GO" id="GO:0046872">
    <property type="term" value="F:metal ion binding"/>
    <property type="evidence" value="ECO:0007669"/>
    <property type="project" value="UniProtKB-KW"/>
</dbReference>
<sequence length="372" mass="43359">MDIQQTNQILLRLHQQGYRAYYVGGVVRDRLLKRNTKDIDIVTSAPSSEVLKLFSKSFQMNNAHDTVIVRNNRSVVEITTERGESLKEDLNKRDFTINSLALSINGEIIDYVGGASDLQKGIIRSNQPLERMVEDPLRMLRAVRFQSDLGFQIDEELQNVIKKHANLIEKTALERVIKEFELFIGGSFRESVMKQGHTQKILYTLPGFKMNEKTFLQLQKLGKIDTSDRSLIWAAFAISSQQNTYTKLPLSKSILKEVKKMEHFYYYREMNEWEEYSLYEASLEIAQKVEWLRQKFDLEATHHLKDMWSNLPIHSREDLCLDGHDLIKKLNEKPGPWIKDWLLQAEKMIICEKIPNEVNTLIDELVRRNAAL</sequence>
<keyword evidence="8 9" id="KW-0694">RNA-binding</keyword>
<keyword evidence="7" id="KW-0460">Magnesium</keyword>
<dbReference type="Gene3D" id="3.30.460.10">
    <property type="entry name" value="Beta Polymerase, domain 2"/>
    <property type="match status" value="1"/>
</dbReference>
<dbReference type="InterPro" id="IPR032810">
    <property type="entry name" value="CCA-adding_enz_C"/>
</dbReference>
<evidence type="ECO:0008006" key="15">
    <source>
        <dbReference type="Google" id="ProtNLM"/>
    </source>
</evidence>
<dbReference type="Pfam" id="PF13735">
    <property type="entry name" value="tRNA_NucTran2_2"/>
    <property type="match status" value="1"/>
</dbReference>
<dbReference type="Pfam" id="PF01743">
    <property type="entry name" value="PolyA_pol"/>
    <property type="match status" value="1"/>
</dbReference>
<dbReference type="InterPro" id="IPR002646">
    <property type="entry name" value="PolA_pol_head_dom"/>
</dbReference>
<keyword evidence="3" id="KW-0819">tRNA processing</keyword>
<dbReference type="RefSeq" id="WP_061948119.1">
    <property type="nucleotide sequence ID" value="NZ_LTAO01000011.1"/>
</dbReference>
<evidence type="ECO:0000259" key="11">
    <source>
        <dbReference type="Pfam" id="PF12627"/>
    </source>
</evidence>
<evidence type="ECO:0000256" key="2">
    <source>
        <dbReference type="ARBA" id="ARBA00022679"/>
    </source>
</evidence>
<dbReference type="PANTHER" id="PTHR46173">
    <property type="entry name" value="CCA TRNA NUCLEOTIDYLTRANSFERASE 1, MITOCHONDRIAL"/>
    <property type="match status" value="1"/>
</dbReference>
<dbReference type="Gene3D" id="1.10.246.80">
    <property type="match status" value="1"/>
</dbReference>
<evidence type="ECO:0000256" key="6">
    <source>
        <dbReference type="ARBA" id="ARBA00022741"/>
    </source>
</evidence>
<evidence type="ECO:0000259" key="10">
    <source>
        <dbReference type="Pfam" id="PF01743"/>
    </source>
</evidence>
<dbReference type="AlphaFoldDB" id="A0A161PI38"/>
<dbReference type="InterPro" id="IPR043519">
    <property type="entry name" value="NT_sf"/>
</dbReference>
<organism evidence="13 14">
    <name type="scientific">Alkalihalobacillus trypoxylicola</name>
    <dbReference type="NCBI Taxonomy" id="519424"/>
    <lineage>
        <taxon>Bacteria</taxon>
        <taxon>Bacillati</taxon>
        <taxon>Bacillota</taxon>
        <taxon>Bacilli</taxon>
        <taxon>Bacillales</taxon>
        <taxon>Bacillaceae</taxon>
        <taxon>Alkalihalobacillus</taxon>
    </lineage>
</organism>
<dbReference type="InterPro" id="IPR032828">
    <property type="entry name" value="PolyA_RNA-bd"/>
</dbReference>
<keyword evidence="5" id="KW-0479">Metal-binding</keyword>
<evidence type="ECO:0000256" key="3">
    <source>
        <dbReference type="ARBA" id="ARBA00022694"/>
    </source>
</evidence>
<evidence type="ECO:0000256" key="9">
    <source>
        <dbReference type="RuleBase" id="RU003953"/>
    </source>
</evidence>
<dbReference type="Pfam" id="PF12627">
    <property type="entry name" value="PolyA_pol_RNAbd"/>
    <property type="match status" value="1"/>
</dbReference>
<dbReference type="STRING" id="519424.AZF04_18170"/>
<comment type="similarity">
    <text evidence="9">Belongs to the tRNA nucleotidyltransferase/poly(A) polymerase family.</text>
</comment>
<evidence type="ECO:0000256" key="4">
    <source>
        <dbReference type="ARBA" id="ARBA00022695"/>
    </source>
</evidence>
<dbReference type="GO" id="GO:0016779">
    <property type="term" value="F:nucleotidyltransferase activity"/>
    <property type="evidence" value="ECO:0007669"/>
    <property type="project" value="UniProtKB-KW"/>
</dbReference>
<keyword evidence="14" id="KW-1185">Reference proteome</keyword>
<evidence type="ECO:0000256" key="8">
    <source>
        <dbReference type="ARBA" id="ARBA00022884"/>
    </source>
</evidence>
<feature type="domain" description="tRNA nucleotidyltransferase/poly(A) polymerase RNA and SrmB- binding" evidence="11">
    <location>
        <begin position="150"/>
        <end position="181"/>
    </location>
</feature>
<evidence type="ECO:0000313" key="13">
    <source>
        <dbReference type="EMBL" id="KYG32885.1"/>
    </source>
</evidence>
<dbReference type="Proteomes" id="UP000075806">
    <property type="component" value="Unassembled WGS sequence"/>
</dbReference>
<comment type="cofactor">
    <cofactor evidence="1">
        <name>Mg(2+)</name>
        <dbReference type="ChEBI" id="CHEBI:18420"/>
    </cofactor>
</comment>
<dbReference type="GO" id="GO:0000166">
    <property type="term" value="F:nucleotide binding"/>
    <property type="evidence" value="ECO:0007669"/>
    <property type="project" value="UniProtKB-KW"/>
</dbReference>
<dbReference type="Gene3D" id="1.20.58.560">
    <property type="match status" value="1"/>
</dbReference>
<dbReference type="OrthoDB" id="9805698at2"/>
<dbReference type="GO" id="GO:0008033">
    <property type="term" value="P:tRNA processing"/>
    <property type="evidence" value="ECO:0007669"/>
    <property type="project" value="UniProtKB-KW"/>
</dbReference>
<accession>A0A161PI38</accession>
<reference evidence="13" key="1">
    <citation type="submission" date="2016-02" db="EMBL/GenBank/DDBJ databases">
        <title>Genome sequence of Bacillus trypoxylicola KCTC 13244(T).</title>
        <authorList>
            <person name="Jeong H."/>
            <person name="Park S.-H."/>
            <person name="Choi S.-K."/>
        </authorList>
    </citation>
    <scope>NUCLEOTIDE SEQUENCE [LARGE SCALE GENOMIC DNA]</scope>
    <source>
        <strain evidence="13">KCTC 13244</strain>
    </source>
</reference>
<dbReference type="PANTHER" id="PTHR46173:SF1">
    <property type="entry name" value="CCA TRNA NUCLEOTIDYLTRANSFERASE 1, MITOCHONDRIAL"/>
    <property type="match status" value="1"/>
</dbReference>
<dbReference type="InterPro" id="IPR050264">
    <property type="entry name" value="Bact_CCA-adding_enz_type3_sf"/>
</dbReference>
<evidence type="ECO:0000313" key="14">
    <source>
        <dbReference type="Proteomes" id="UP000075806"/>
    </source>
</evidence>
<comment type="caution">
    <text evidence="13">The sequence shown here is derived from an EMBL/GenBank/DDBJ whole genome shotgun (WGS) entry which is preliminary data.</text>
</comment>
<keyword evidence="6" id="KW-0547">Nucleotide-binding</keyword>